<name>A0A1I5IFC8_9PSEU</name>
<accession>A0A1I5IFC8</accession>
<dbReference type="OrthoDB" id="3628109at2"/>
<evidence type="ECO:0000313" key="3">
    <source>
        <dbReference type="Proteomes" id="UP000199137"/>
    </source>
</evidence>
<dbReference type="RefSeq" id="WP_093573022.1">
    <property type="nucleotide sequence ID" value="NZ_FOWC01000002.1"/>
</dbReference>
<evidence type="ECO:0000313" key="2">
    <source>
        <dbReference type="EMBL" id="SFO59315.1"/>
    </source>
</evidence>
<proteinExistence type="predicted"/>
<dbReference type="EMBL" id="FOWC01000002">
    <property type="protein sequence ID" value="SFO59315.1"/>
    <property type="molecule type" value="Genomic_DNA"/>
</dbReference>
<gene>
    <name evidence="2" type="ORF">SAMN05421854_102443</name>
</gene>
<feature type="region of interest" description="Disordered" evidence="1">
    <location>
        <begin position="1"/>
        <end position="25"/>
    </location>
</feature>
<protein>
    <submittedName>
        <fullName evidence="2">Uncharacterized protein</fullName>
    </submittedName>
</protein>
<dbReference type="AlphaFoldDB" id="A0A1I5IFC8"/>
<evidence type="ECO:0000256" key="1">
    <source>
        <dbReference type="SAM" id="MobiDB-lite"/>
    </source>
</evidence>
<sequence length="104" mass="11550">MGVMGTLSGELPAEDVAAATEGHHLRPTRTSDLALRVHSDPTAAKRRTVHRYWKRELADPSVRWLIPWCTGDAPYPERHERGEIDLTGFADADWCPGCTGLDAR</sequence>
<reference evidence="2 3" key="1">
    <citation type="submission" date="2016-10" db="EMBL/GenBank/DDBJ databases">
        <authorList>
            <person name="de Groot N.N."/>
        </authorList>
    </citation>
    <scope>NUCLEOTIDE SEQUENCE [LARGE SCALE GENOMIC DNA]</scope>
    <source>
        <strain evidence="2 3">DSM 44637</strain>
    </source>
</reference>
<organism evidence="2 3">
    <name type="scientific">Amycolatopsis rubida</name>
    <dbReference type="NCBI Taxonomy" id="112413"/>
    <lineage>
        <taxon>Bacteria</taxon>
        <taxon>Bacillati</taxon>
        <taxon>Actinomycetota</taxon>
        <taxon>Actinomycetes</taxon>
        <taxon>Pseudonocardiales</taxon>
        <taxon>Pseudonocardiaceae</taxon>
        <taxon>Amycolatopsis</taxon>
    </lineage>
</organism>
<dbReference type="STRING" id="112413.SAMN05421854_102443"/>
<dbReference type="Proteomes" id="UP000199137">
    <property type="component" value="Unassembled WGS sequence"/>
</dbReference>